<dbReference type="AlphaFoldDB" id="A0A9X1I710"/>
<protein>
    <submittedName>
        <fullName evidence="4">Leucine-rich repeat domain-containing protein</fullName>
    </submittedName>
</protein>
<dbReference type="Proteomes" id="UP001139286">
    <property type="component" value="Unassembled WGS sequence"/>
</dbReference>
<dbReference type="NCBIfam" id="TIGR04183">
    <property type="entry name" value="Por_Secre_tail"/>
    <property type="match status" value="1"/>
</dbReference>
<feature type="chain" id="PRO_5040717677" evidence="2">
    <location>
        <begin position="19"/>
        <end position="607"/>
    </location>
</feature>
<dbReference type="SUPFAM" id="SSF52058">
    <property type="entry name" value="L domain-like"/>
    <property type="match status" value="1"/>
</dbReference>
<dbReference type="InterPro" id="IPR053139">
    <property type="entry name" value="Surface_bspA-like"/>
</dbReference>
<evidence type="ECO:0000259" key="3">
    <source>
        <dbReference type="Pfam" id="PF18962"/>
    </source>
</evidence>
<proteinExistence type="predicted"/>
<dbReference type="RefSeq" id="WP_226695382.1">
    <property type="nucleotide sequence ID" value="NZ_JAJAPX010000002.1"/>
</dbReference>
<dbReference type="InterPro" id="IPR026444">
    <property type="entry name" value="Secre_tail"/>
</dbReference>
<accession>A0A9X1I710</accession>
<sequence length="607" mass="64051">MKKTLLLLALICSVTNYAQTVGDTFTSGDLNYTVTNETPFEVEVSGQTGGLTAITIPETVTDNATATTFSVVAIGANAFLSDITLETVSLPSTVVTLKDKAFQKCNVLTTLGDTSNIETIGSGVFLDCFVLASFDASSLTSLGGNSFRECRAIESLVFPVLTTAVGNATNRMPNIKESHWPAIETFGNYNVYQCESLTDLYLGSTLTAFEAQTFHSAGTFLLHIDNDTPIDATILSTDHDVSGVTVVVPTAAGVTAYDSAPGWDRFADVISQSELLTAVGYTFTEGDYTYTVTNNSPLEVGLSGASVTALDVPASVTSSTITYSVTSVVANAFEGDSNITSVNLPSTVKEIGAWAFSGCSSLTSLDTADITIIGSNILRGTNGITTLDLSSVTTIDSNGLGRVTNLTGVLDLPNIETLGPYAFVGPDTADGTHITGLNLGGSLTEVNTFAFYRLRDLSLLTVATDTPPALADGATTFDLNSTPSSGLVSDISFEVPTPTGVSNYSMADGWSQFTNISDNASLSSETIDAKSLGFAIYPNPAMESISIRNAESLDAKIEVSDLNGRILINKNVNNNLTEINISNFKSGMYLFKIKTQESEFVKRVVKQ</sequence>
<name>A0A9X1I710_9FLAO</name>
<dbReference type="PANTHER" id="PTHR45661:SF3">
    <property type="entry name" value="IG-LIKE DOMAIN-CONTAINING PROTEIN"/>
    <property type="match status" value="1"/>
</dbReference>
<dbReference type="Gene3D" id="3.80.10.10">
    <property type="entry name" value="Ribonuclease Inhibitor"/>
    <property type="match status" value="2"/>
</dbReference>
<evidence type="ECO:0000256" key="2">
    <source>
        <dbReference type="SAM" id="SignalP"/>
    </source>
</evidence>
<dbReference type="EMBL" id="JAJAPX010000002">
    <property type="protein sequence ID" value="MCB4807959.1"/>
    <property type="molecule type" value="Genomic_DNA"/>
</dbReference>
<evidence type="ECO:0000256" key="1">
    <source>
        <dbReference type="ARBA" id="ARBA00022729"/>
    </source>
</evidence>
<evidence type="ECO:0000313" key="4">
    <source>
        <dbReference type="EMBL" id="MCB4807959.1"/>
    </source>
</evidence>
<comment type="caution">
    <text evidence="4">The sequence shown here is derived from an EMBL/GenBank/DDBJ whole genome shotgun (WGS) entry which is preliminary data.</text>
</comment>
<dbReference type="Pfam" id="PF13306">
    <property type="entry name" value="LRR_5"/>
    <property type="match status" value="2"/>
</dbReference>
<keyword evidence="1 2" id="KW-0732">Signal</keyword>
<dbReference type="InterPro" id="IPR026906">
    <property type="entry name" value="LRR_5"/>
</dbReference>
<organism evidence="4 5">
    <name type="scientific">Neotamlana sargassicola</name>
    <dbReference type="NCBI Taxonomy" id="2883125"/>
    <lineage>
        <taxon>Bacteria</taxon>
        <taxon>Pseudomonadati</taxon>
        <taxon>Bacteroidota</taxon>
        <taxon>Flavobacteriia</taxon>
        <taxon>Flavobacteriales</taxon>
        <taxon>Flavobacteriaceae</taxon>
        <taxon>Neotamlana</taxon>
    </lineage>
</organism>
<feature type="domain" description="Secretion system C-terminal sorting" evidence="3">
    <location>
        <begin position="536"/>
        <end position="605"/>
    </location>
</feature>
<feature type="signal peptide" evidence="2">
    <location>
        <begin position="1"/>
        <end position="18"/>
    </location>
</feature>
<dbReference type="PANTHER" id="PTHR45661">
    <property type="entry name" value="SURFACE ANTIGEN"/>
    <property type="match status" value="1"/>
</dbReference>
<keyword evidence="5" id="KW-1185">Reference proteome</keyword>
<dbReference type="Pfam" id="PF18962">
    <property type="entry name" value="Por_Secre_tail"/>
    <property type="match status" value="1"/>
</dbReference>
<gene>
    <name evidence="4" type="ORF">LG651_06815</name>
</gene>
<dbReference type="InterPro" id="IPR032675">
    <property type="entry name" value="LRR_dom_sf"/>
</dbReference>
<evidence type="ECO:0000313" key="5">
    <source>
        <dbReference type="Proteomes" id="UP001139286"/>
    </source>
</evidence>
<reference evidence="4" key="1">
    <citation type="submission" date="2021-10" db="EMBL/GenBank/DDBJ databases">
        <title>Tamlana sargassums sp. nov., and Tamlana laminarinivorans sp. nov., two new bacteria isolated from the brown alga.</title>
        <authorList>
            <person name="Li J."/>
        </authorList>
    </citation>
    <scope>NUCLEOTIDE SEQUENCE</scope>
    <source>
        <strain evidence="4">62-3</strain>
    </source>
</reference>